<dbReference type="EMBL" id="GBRH01196968">
    <property type="protein sequence ID" value="JAE00928.1"/>
    <property type="molecule type" value="Transcribed_RNA"/>
</dbReference>
<reference evidence="1" key="2">
    <citation type="journal article" date="2015" name="Data Brief">
        <title>Shoot transcriptome of the giant reed, Arundo donax.</title>
        <authorList>
            <person name="Barrero R.A."/>
            <person name="Guerrero F.D."/>
            <person name="Moolhuijzen P."/>
            <person name="Goolsby J.A."/>
            <person name="Tidwell J."/>
            <person name="Bellgard S.E."/>
            <person name="Bellgard M.I."/>
        </authorList>
    </citation>
    <scope>NUCLEOTIDE SEQUENCE</scope>
    <source>
        <tissue evidence="1">Shoot tissue taken approximately 20 cm above the soil surface</tissue>
    </source>
</reference>
<accession>A0A0A9EY04</accession>
<protein>
    <submittedName>
        <fullName evidence="1">Uncharacterized protein</fullName>
    </submittedName>
</protein>
<organism evidence="1">
    <name type="scientific">Arundo donax</name>
    <name type="common">Giant reed</name>
    <name type="synonym">Donax arundinaceus</name>
    <dbReference type="NCBI Taxonomy" id="35708"/>
    <lineage>
        <taxon>Eukaryota</taxon>
        <taxon>Viridiplantae</taxon>
        <taxon>Streptophyta</taxon>
        <taxon>Embryophyta</taxon>
        <taxon>Tracheophyta</taxon>
        <taxon>Spermatophyta</taxon>
        <taxon>Magnoliopsida</taxon>
        <taxon>Liliopsida</taxon>
        <taxon>Poales</taxon>
        <taxon>Poaceae</taxon>
        <taxon>PACMAD clade</taxon>
        <taxon>Arundinoideae</taxon>
        <taxon>Arundineae</taxon>
        <taxon>Arundo</taxon>
    </lineage>
</organism>
<reference evidence="1" key="1">
    <citation type="submission" date="2014-09" db="EMBL/GenBank/DDBJ databases">
        <authorList>
            <person name="Magalhaes I.L.F."/>
            <person name="Oliveira U."/>
            <person name="Santos F.R."/>
            <person name="Vidigal T.H.D.A."/>
            <person name="Brescovit A.D."/>
            <person name="Santos A.J."/>
        </authorList>
    </citation>
    <scope>NUCLEOTIDE SEQUENCE</scope>
    <source>
        <tissue evidence="1">Shoot tissue taken approximately 20 cm above the soil surface</tissue>
    </source>
</reference>
<evidence type="ECO:0000313" key="1">
    <source>
        <dbReference type="EMBL" id="JAE00928.1"/>
    </source>
</evidence>
<name>A0A0A9EY04_ARUDO</name>
<dbReference type="AlphaFoldDB" id="A0A0A9EY04"/>
<sequence length="55" mass="6622">MRRYHLESFSSLVPGNELIHKTIIKLEQNCLFPRIHFPPYCPNKHHTIPKHRSMK</sequence>
<proteinExistence type="predicted"/>